<dbReference type="KEGG" id="bor:COCMIDRAFT_10404"/>
<dbReference type="HOGENOM" id="CLU_1563838_0_0_1"/>
<dbReference type="OrthoDB" id="3682743at2759"/>
<dbReference type="InterPro" id="IPR000772">
    <property type="entry name" value="Ricin_B_lectin"/>
</dbReference>
<dbReference type="AlphaFoldDB" id="W6YPQ8"/>
<accession>W6YPQ8</accession>
<protein>
    <recommendedName>
        <fullName evidence="1">Ricin B lectin domain-containing protein</fullName>
    </recommendedName>
</protein>
<evidence type="ECO:0000313" key="3">
    <source>
        <dbReference type="Proteomes" id="UP000054032"/>
    </source>
</evidence>
<gene>
    <name evidence="2" type="ORF">COCMIDRAFT_10404</name>
</gene>
<name>W6YPQ8_COCMI</name>
<dbReference type="GeneID" id="19118428"/>
<evidence type="ECO:0000313" key="2">
    <source>
        <dbReference type="EMBL" id="EUC39503.1"/>
    </source>
</evidence>
<dbReference type="RefSeq" id="XP_007693978.1">
    <property type="nucleotide sequence ID" value="XM_007695788.1"/>
</dbReference>
<organism evidence="2 3">
    <name type="scientific">Bipolaris oryzae ATCC 44560</name>
    <dbReference type="NCBI Taxonomy" id="930090"/>
    <lineage>
        <taxon>Eukaryota</taxon>
        <taxon>Fungi</taxon>
        <taxon>Dikarya</taxon>
        <taxon>Ascomycota</taxon>
        <taxon>Pezizomycotina</taxon>
        <taxon>Dothideomycetes</taxon>
        <taxon>Pleosporomycetidae</taxon>
        <taxon>Pleosporales</taxon>
        <taxon>Pleosporineae</taxon>
        <taxon>Pleosporaceae</taxon>
        <taxon>Bipolaris</taxon>
    </lineage>
</organism>
<feature type="domain" description="Ricin B lectin" evidence="1">
    <location>
        <begin position="45"/>
        <end position="139"/>
    </location>
</feature>
<keyword evidence="3" id="KW-1185">Reference proteome</keyword>
<reference evidence="2 3" key="1">
    <citation type="journal article" date="2013" name="PLoS Genet.">
        <title>Comparative genome structure, secondary metabolite, and effector coding capacity across Cochliobolus pathogens.</title>
        <authorList>
            <person name="Condon B.J."/>
            <person name="Leng Y."/>
            <person name="Wu D."/>
            <person name="Bushley K.E."/>
            <person name="Ohm R.A."/>
            <person name="Otillar R."/>
            <person name="Martin J."/>
            <person name="Schackwitz W."/>
            <person name="Grimwood J."/>
            <person name="MohdZainudin N."/>
            <person name="Xue C."/>
            <person name="Wang R."/>
            <person name="Manning V.A."/>
            <person name="Dhillon B."/>
            <person name="Tu Z.J."/>
            <person name="Steffenson B.J."/>
            <person name="Salamov A."/>
            <person name="Sun H."/>
            <person name="Lowry S."/>
            <person name="LaButti K."/>
            <person name="Han J."/>
            <person name="Copeland A."/>
            <person name="Lindquist E."/>
            <person name="Barry K."/>
            <person name="Schmutz J."/>
            <person name="Baker S.E."/>
            <person name="Ciuffetti L.M."/>
            <person name="Grigoriev I.V."/>
            <person name="Zhong S."/>
            <person name="Turgeon B.G."/>
        </authorList>
    </citation>
    <scope>NUCLEOTIDE SEQUENCE [LARGE SCALE GENOMIC DNA]</scope>
    <source>
        <strain evidence="2 3">ATCC 44560</strain>
    </source>
</reference>
<sequence length="171" mass="18944">MSDWIGPNVYRIESHKDRKTAVTVKDGNKDDGAAVVLKASDANKNDHWQFVHVGTGVSGKEEFLIINCNTGYHLTYAEEAKQAPLTVTRNSPTHYRCRWNIAPTRNGTGAFWIVAAKDNKMMLVTEGEKTIDNVNLQIWKGTVGSLGTWWYLKLVDGQTLQSADLGKAPAP</sequence>
<dbReference type="SUPFAM" id="SSF50370">
    <property type="entry name" value="Ricin B-like lectins"/>
    <property type="match status" value="1"/>
</dbReference>
<dbReference type="Pfam" id="PF14200">
    <property type="entry name" value="RicinB_lectin_2"/>
    <property type="match status" value="1"/>
</dbReference>
<evidence type="ECO:0000259" key="1">
    <source>
        <dbReference type="Pfam" id="PF14200"/>
    </source>
</evidence>
<dbReference type="Gene3D" id="2.80.10.50">
    <property type="match status" value="1"/>
</dbReference>
<dbReference type="EMBL" id="KI964373">
    <property type="protein sequence ID" value="EUC39503.1"/>
    <property type="molecule type" value="Genomic_DNA"/>
</dbReference>
<dbReference type="InterPro" id="IPR035992">
    <property type="entry name" value="Ricin_B-like_lectins"/>
</dbReference>
<dbReference type="Proteomes" id="UP000054032">
    <property type="component" value="Unassembled WGS sequence"/>
</dbReference>
<proteinExistence type="predicted"/>